<proteinExistence type="predicted"/>
<accession>A0A0B1T540</accession>
<dbReference type="InterPro" id="IPR035979">
    <property type="entry name" value="RBD_domain_sf"/>
</dbReference>
<sequence>MIFAEEDDALRMRWALVCSVPDASLVDRLSDFSSWFLDEVTKVAASMNIYARFEERPKVAMHVPVGNFEACAAAYEKIRINWPSIMFVLHILPEKNAPEYEWMRSLSAAHGFVRQGVLLENAMDKFASVSENGDAPYTVFSNVAQWIARATSKLCLDKDPSNKPFDLRVGNGMKMSGNVKMDQDAIQTAVNTVLSGSQTILPLHREESAVAVSGFPSSLNEFGIAQLFSGLKVTGVVISNDKANVTFATKFLAYQACELNHKKLDRYHTLHVEPLSEEVKEQLELTAK</sequence>
<organism evidence="1 2">
    <name type="scientific">Oesophagostomum dentatum</name>
    <name type="common">Nodular worm</name>
    <dbReference type="NCBI Taxonomy" id="61180"/>
    <lineage>
        <taxon>Eukaryota</taxon>
        <taxon>Metazoa</taxon>
        <taxon>Ecdysozoa</taxon>
        <taxon>Nematoda</taxon>
        <taxon>Chromadorea</taxon>
        <taxon>Rhabditida</taxon>
        <taxon>Rhabditina</taxon>
        <taxon>Rhabditomorpha</taxon>
        <taxon>Strongyloidea</taxon>
        <taxon>Strongylidae</taxon>
        <taxon>Oesophagostomum</taxon>
    </lineage>
</organism>
<dbReference type="Proteomes" id="UP000053660">
    <property type="component" value="Unassembled WGS sequence"/>
</dbReference>
<gene>
    <name evidence="1" type="ORF">OESDEN_07463</name>
</gene>
<evidence type="ECO:0000313" key="2">
    <source>
        <dbReference type="Proteomes" id="UP000053660"/>
    </source>
</evidence>
<protein>
    <recommendedName>
        <fullName evidence="3">RRM domain-containing protein</fullName>
    </recommendedName>
</protein>
<evidence type="ECO:0000313" key="1">
    <source>
        <dbReference type="EMBL" id="KHJ92643.1"/>
    </source>
</evidence>
<dbReference type="GO" id="GO:0003676">
    <property type="term" value="F:nucleic acid binding"/>
    <property type="evidence" value="ECO:0007669"/>
    <property type="project" value="InterPro"/>
</dbReference>
<dbReference type="EMBL" id="KN551227">
    <property type="protein sequence ID" value="KHJ92643.1"/>
    <property type="molecule type" value="Genomic_DNA"/>
</dbReference>
<keyword evidence="2" id="KW-1185">Reference proteome</keyword>
<evidence type="ECO:0008006" key="3">
    <source>
        <dbReference type="Google" id="ProtNLM"/>
    </source>
</evidence>
<name>A0A0B1T540_OESDE</name>
<dbReference type="AlphaFoldDB" id="A0A0B1T540"/>
<reference evidence="1 2" key="1">
    <citation type="submission" date="2014-03" db="EMBL/GenBank/DDBJ databases">
        <title>Draft genome of the hookworm Oesophagostomum dentatum.</title>
        <authorList>
            <person name="Mitreva M."/>
        </authorList>
    </citation>
    <scope>NUCLEOTIDE SEQUENCE [LARGE SCALE GENOMIC DNA]</scope>
    <source>
        <strain evidence="1 2">OD-Hann</strain>
    </source>
</reference>
<dbReference type="SUPFAM" id="SSF54928">
    <property type="entry name" value="RNA-binding domain, RBD"/>
    <property type="match status" value="1"/>
</dbReference>
<dbReference type="OrthoDB" id="5800150at2759"/>